<proteinExistence type="predicted"/>
<dbReference type="AlphaFoldDB" id="A0A1G7IUE0"/>
<keyword evidence="1" id="KW-1133">Transmembrane helix</keyword>
<feature type="transmembrane region" description="Helical" evidence="1">
    <location>
        <begin position="189"/>
        <end position="208"/>
    </location>
</feature>
<keyword evidence="1" id="KW-0812">Transmembrane</keyword>
<organism evidence="2 3">
    <name type="scientific">Ulvibacter litoralis</name>
    <dbReference type="NCBI Taxonomy" id="227084"/>
    <lineage>
        <taxon>Bacteria</taxon>
        <taxon>Pseudomonadati</taxon>
        <taxon>Bacteroidota</taxon>
        <taxon>Flavobacteriia</taxon>
        <taxon>Flavobacteriales</taxon>
        <taxon>Flavobacteriaceae</taxon>
        <taxon>Ulvibacter</taxon>
    </lineage>
</organism>
<reference evidence="2 3" key="1">
    <citation type="submission" date="2016-10" db="EMBL/GenBank/DDBJ databases">
        <authorList>
            <person name="de Groot N.N."/>
        </authorList>
    </citation>
    <scope>NUCLEOTIDE SEQUENCE [LARGE SCALE GENOMIC DNA]</scope>
    <source>
        <strain evidence="2 3">DSM 16195</strain>
    </source>
</reference>
<name>A0A1G7IUE0_9FLAO</name>
<evidence type="ECO:0000256" key="1">
    <source>
        <dbReference type="SAM" id="Phobius"/>
    </source>
</evidence>
<dbReference type="STRING" id="227084.SAMN05421855_1078"/>
<gene>
    <name evidence="2" type="ORF">SAMN05421855_1078</name>
</gene>
<sequence length="213" mass="24869">MENRKILDALPDDLTTTYFSDSFFYKKGAMSTWIWNIAAENAIDELKIDILNKKVLPEEVEIEAVLAYLPRLKNIIDATLEKEKLPSECIQEAVFHIKVFQEDPHLKCTAILTDNTGRKHIGNKFSYNVYEAHFKHFNLKSDTDMDWASEGENQLNTSEWFGALLRYFASFGKKSFNSFYNQRELKKNAIIGNLFQIVLVVLFFYFLYQYSQS</sequence>
<evidence type="ECO:0000313" key="2">
    <source>
        <dbReference type="EMBL" id="SDF15919.1"/>
    </source>
</evidence>
<evidence type="ECO:0000313" key="3">
    <source>
        <dbReference type="Proteomes" id="UP000199321"/>
    </source>
</evidence>
<accession>A0A1G7IUE0</accession>
<dbReference type="EMBL" id="FNBA01000007">
    <property type="protein sequence ID" value="SDF15919.1"/>
    <property type="molecule type" value="Genomic_DNA"/>
</dbReference>
<keyword evidence="1" id="KW-0472">Membrane</keyword>
<protein>
    <submittedName>
        <fullName evidence="2">Uncharacterized protein</fullName>
    </submittedName>
</protein>
<keyword evidence="3" id="KW-1185">Reference proteome</keyword>
<dbReference type="Proteomes" id="UP000199321">
    <property type="component" value="Unassembled WGS sequence"/>
</dbReference>